<evidence type="ECO:0000313" key="2">
    <source>
        <dbReference type="EMBL" id="KAK9420600.1"/>
    </source>
</evidence>
<organism evidence="2 3">
    <name type="scientific">Seiridium unicorne</name>
    <dbReference type="NCBI Taxonomy" id="138068"/>
    <lineage>
        <taxon>Eukaryota</taxon>
        <taxon>Fungi</taxon>
        <taxon>Dikarya</taxon>
        <taxon>Ascomycota</taxon>
        <taxon>Pezizomycotina</taxon>
        <taxon>Sordariomycetes</taxon>
        <taxon>Xylariomycetidae</taxon>
        <taxon>Amphisphaeriales</taxon>
        <taxon>Sporocadaceae</taxon>
        <taxon>Seiridium</taxon>
    </lineage>
</organism>
<gene>
    <name evidence="2" type="ORF">SUNI508_06340</name>
</gene>
<sequence length="171" mass="17349">MMKAITLDTTAAICPGWSDRLSWIMIAGGDVAVACSEDDVVVAVCSAPPVVSVVEAAVPEAVVRDDEVALEVVDVAEVTGLGKLETGKLVMADDAFVEILGVSVLAVEAVVSMDVGIDSVGIVEEVSPGVLRDGPPVLVADVVAMLAVLEVVLVMVICGSEPPGTVHGMGV</sequence>
<keyword evidence="3" id="KW-1185">Reference proteome</keyword>
<name>A0ABR2V299_9PEZI</name>
<keyword evidence="1" id="KW-0812">Transmembrane</keyword>
<dbReference type="EMBL" id="JARVKF010000224">
    <property type="protein sequence ID" value="KAK9420600.1"/>
    <property type="molecule type" value="Genomic_DNA"/>
</dbReference>
<keyword evidence="1" id="KW-1133">Transmembrane helix</keyword>
<evidence type="ECO:0000256" key="1">
    <source>
        <dbReference type="SAM" id="Phobius"/>
    </source>
</evidence>
<keyword evidence="1" id="KW-0472">Membrane</keyword>
<reference evidence="2 3" key="1">
    <citation type="journal article" date="2024" name="J. Plant Pathol.">
        <title>Sequence and assembly of the genome of Seiridium unicorne, isolate CBS 538.82, causal agent of cypress canker disease.</title>
        <authorList>
            <person name="Scali E."/>
            <person name="Rocca G.D."/>
            <person name="Danti R."/>
            <person name="Garbelotto M."/>
            <person name="Barberini S."/>
            <person name="Baroncelli R."/>
            <person name="Emiliani G."/>
        </authorList>
    </citation>
    <scope>NUCLEOTIDE SEQUENCE [LARGE SCALE GENOMIC DNA]</scope>
    <source>
        <strain evidence="2 3">BM-138-508</strain>
    </source>
</reference>
<protein>
    <submittedName>
        <fullName evidence="2">Uncharacterized protein</fullName>
    </submittedName>
</protein>
<feature type="transmembrane region" description="Helical" evidence="1">
    <location>
        <begin position="137"/>
        <end position="159"/>
    </location>
</feature>
<feature type="transmembrane region" description="Helical" evidence="1">
    <location>
        <begin position="95"/>
        <end position="117"/>
    </location>
</feature>
<accession>A0ABR2V299</accession>
<proteinExistence type="predicted"/>
<comment type="caution">
    <text evidence="2">The sequence shown here is derived from an EMBL/GenBank/DDBJ whole genome shotgun (WGS) entry which is preliminary data.</text>
</comment>
<evidence type="ECO:0000313" key="3">
    <source>
        <dbReference type="Proteomes" id="UP001408356"/>
    </source>
</evidence>
<dbReference type="Proteomes" id="UP001408356">
    <property type="component" value="Unassembled WGS sequence"/>
</dbReference>